<dbReference type="PANTHER" id="PTHR22893:SF91">
    <property type="entry name" value="NADPH DEHYDROGENASE 2-RELATED"/>
    <property type="match status" value="1"/>
</dbReference>
<comment type="similarity">
    <text evidence="2">Belongs to the NADH:flavin oxidoreductase/NADH oxidase family.</text>
</comment>
<dbReference type="RefSeq" id="WP_062229217.1">
    <property type="nucleotide sequence ID" value="NZ_BBWR01000018.1"/>
</dbReference>
<dbReference type="GO" id="GO:0010181">
    <property type="term" value="F:FMN binding"/>
    <property type="evidence" value="ECO:0007669"/>
    <property type="project" value="InterPro"/>
</dbReference>
<evidence type="ECO:0000313" key="5">
    <source>
        <dbReference type="EMBL" id="BAT28893.1"/>
    </source>
</evidence>
<dbReference type="AlphaFoldDB" id="A0A0P0Z458"/>
<dbReference type="GO" id="GO:0005829">
    <property type="term" value="C:cytosol"/>
    <property type="evidence" value="ECO:0007669"/>
    <property type="project" value="UniProtKB-ARBA"/>
</dbReference>
<dbReference type="SUPFAM" id="SSF51395">
    <property type="entry name" value="FMN-linked oxidoreductases"/>
    <property type="match status" value="1"/>
</dbReference>
<dbReference type="InterPro" id="IPR013785">
    <property type="entry name" value="Aldolase_TIM"/>
</dbReference>
<dbReference type="FunFam" id="3.20.20.70:FF:000059">
    <property type="entry name" value="N-ethylmaleimide reductase, FMN-linked"/>
    <property type="match status" value="1"/>
</dbReference>
<evidence type="ECO:0000256" key="2">
    <source>
        <dbReference type="ARBA" id="ARBA00005979"/>
    </source>
</evidence>
<evidence type="ECO:0000259" key="4">
    <source>
        <dbReference type="Pfam" id="PF00724"/>
    </source>
</evidence>
<dbReference type="PANTHER" id="PTHR22893">
    <property type="entry name" value="NADH OXIDOREDUCTASE-RELATED"/>
    <property type="match status" value="1"/>
</dbReference>
<accession>A0A0P0Z458</accession>
<comment type="cofactor">
    <cofactor evidence="1">
        <name>FMN</name>
        <dbReference type="ChEBI" id="CHEBI:58210"/>
    </cofactor>
</comment>
<organism evidence="5">
    <name type="scientific">Aureimonas frigidaquae</name>
    <dbReference type="NCBI Taxonomy" id="424757"/>
    <lineage>
        <taxon>Bacteria</taxon>
        <taxon>Pseudomonadati</taxon>
        <taxon>Pseudomonadota</taxon>
        <taxon>Alphaproteobacteria</taxon>
        <taxon>Hyphomicrobiales</taxon>
        <taxon>Aurantimonadaceae</taxon>
        <taxon>Aureimonas</taxon>
    </lineage>
</organism>
<sequence length="370" mass="40359">MSERTLFQPVDLGPIQIQNRIVMAPLTRSRATPDGVPREMHVEYYRQRATAGLIITEATNISGEGRGYAWTPGIWTDAQVEGWRKVTDAVHAEGGHIYLQLWHVGRVSHPDLQPGNALPVAPSAIAAKGQSFTEEGMKDMVTPRALSADELPRVVEDYRHAARQAKAAGFDGVEIHSANGYLLDQFLRDGANKRDDAFGGSVENRMRFPLQVVDAVVDVWGPERTGIRISPVSPANDLTDSDPKSVFLPYVEALSERRLAYLHVVEGATGGPREVGGFDLSILRQSFSGLYMGNNDYSPQLAAERVASGAIDLACFGRPFISNPDLVRRIALGAPLAPWDTATFYGGDERGYTDYPPMTPEEVARSGKAA</sequence>
<dbReference type="Gene3D" id="3.20.20.70">
    <property type="entry name" value="Aldolase class I"/>
    <property type="match status" value="1"/>
</dbReference>
<proteinExistence type="inferred from homology"/>
<dbReference type="InterPro" id="IPR045247">
    <property type="entry name" value="Oye-like"/>
</dbReference>
<dbReference type="OrthoDB" id="9804454at2"/>
<evidence type="ECO:0000256" key="1">
    <source>
        <dbReference type="ARBA" id="ARBA00001917"/>
    </source>
</evidence>
<dbReference type="InterPro" id="IPR001155">
    <property type="entry name" value="OxRdtase_FMN_N"/>
</dbReference>
<protein>
    <submittedName>
        <fullName evidence="5">NADH, flavin oxidoreductase</fullName>
    </submittedName>
</protein>
<dbReference type="CDD" id="cd02933">
    <property type="entry name" value="OYE_like_FMN"/>
    <property type="match status" value="1"/>
</dbReference>
<dbReference type="GO" id="GO:0016628">
    <property type="term" value="F:oxidoreductase activity, acting on the CH-CH group of donors, NAD or NADP as acceptor"/>
    <property type="evidence" value="ECO:0007669"/>
    <property type="project" value="UniProtKB-ARBA"/>
</dbReference>
<evidence type="ECO:0000256" key="3">
    <source>
        <dbReference type="ARBA" id="ARBA00023002"/>
    </source>
</evidence>
<reference evidence="5" key="1">
    <citation type="journal article" date="2015" name="Proc. Natl. Acad. Sci. U.S.A.">
        <title>Bacterial clade with the ribosomal RNA operon on a small plasmid rather than the chromosome.</title>
        <authorList>
            <person name="Anda M."/>
            <person name="Ohtsubo Y."/>
            <person name="Okubo T."/>
            <person name="Sugawara M."/>
            <person name="Nagata Y."/>
            <person name="Tsuda M."/>
            <person name="Minamisawa K."/>
            <person name="Mitsui H."/>
        </authorList>
    </citation>
    <scope>NUCLEOTIDE SEQUENCE</scope>
    <source>
        <strain evidence="5">JCM 14755</strain>
    </source>
</reference>
<dbReference type="EMBL" id="LC066377">
    <property type="protein sequence ID" value="BAT28893.1"/>
    <property type="molecule type" value="Genomic_DNA"/>
</dbReference>
<feature type="domain" description="NADH:flavin oxidoreductase/NADH oxidase N-terminal" evidence="4">
    <location>
        <begin position="6"/>
        <end position="335"/>
    </location>
</feature>
<dbReference type="Pfam" id="PF00724">
    <property type="entry name" value="Oxidored_FMN"/>
    <property type="match status" value="1"/>
</dbReference>
<name>A0A0P0Z458_9HYPH</name>
<keyword evidence="3" id="KW-0560">Oxidoreductase</keyword>